<evidence type="ECO:0000256" key="5">
    <source>
        <dbReference type="ARBA" id="ARBA00023163"/>
    </source>
</evidence>
<protein>
    <submittedName>
        <fullName evidence="10">Brg1 DNA-binding transcription factor</fullName>
    </submittedName>
</protein>
<dbReference type="GO" id="GO:0006355">
    <property type="term" value="P:regulation of DNA-templated transcription"/>
    <property type="evidence" value="ECO:0007669"/>
    <property type="project" value="InterPro"/>
</dbReference>
<dbReference type="SUPFAM" id="SSF57716">
    <property type="entry name" value="Glucocorticoid receptor-like (DNA-binding domain)"/>
    <property type="match status" value="1"/>
</dbReference>
<dbReference type="PANTHER" id="PTHR47172:SF24">
    <property type="entry name" value="GATA ZINC FINGER DOMAIN-CONTAINING PROTEIN 14-RELATED"/>
    <property type="match status" value="1"/>
</dbReference>
<accession>A0A833RTG0</accession>
<keyword evidence="2" id="KW-0863">Zinc-finger</keyword>
<dbReference type="EMBL" id="SWLB01000003">
    <property type="protein sequence ID" value="KAF3340478.1"/>
    <property type="molecule type" value="Genomic_DNA"/>
</dbReference>
<keyword evidence="8" id="KW-0812">Transmembrane</keyword>
<evidence type="ECO:0000256" key="7">
    <source>
        <dbReference type="ARBA" id="ARBA00037539"/>
    </source>
</evidence>
<dbReference type="InterPro" id="IPR013088">
    <property type="entry name" value="Znf_NHR/GATA"/>
</dbReference>
<keyword evidence="11" id="KW-1185">Reference proteome</keyword>
<dbReference type="GO" id="GO:0008270">
    <property type="term" value="F:zinc ion binding"/>
    <property type="evidence" value="ECO:0007669"/>
    <property type="project" value="UniProtKB-KW"/>
</dbReference>
<dbReference type="AlphaFoldDB" id="A0A833RTG0"/>
<evidence type="ECO:0000256" key="2">
    <source>
        <dbReference type="ARBA" id="ARBA00022771"/>
    </source>
</evidence>
<evidence type="ECO:0000313" key="11">
    <source>
        <dbReference type="Proteomes" id="UP000623129"/>
    </source>
</evidence>
<keyword evidence="4" id="KW-0805">Transcription regulation</keyword>
<reference evidence="10" key="1">
    <citation type="submission" date="2020-01" db="EMBL/GenBank/DDBJ databases">
        <title>Genome sequence of Kobresia littledalei, the first chromosome-level genome in the family Cyperaceae.</title>
        <authorList>
            <person name="Qu G."/>
        </authorList>
    </citation>
    <scope>NUCLEOTIDE SEQUENCE</scope>
    <source>
        <strain evidence="10">C.B.Clarke</strain>
        <tissue evidence="10">Leaf</tissue>
    </source>
</reference>
<dbReference type="Proteomes" id="UP000623129">
    <property type="component" value="Unassembled WGS sequence"/>
</dbReference>
<keyword evidence="8" id="KW-1133">Transmembrane helix</keyword>
<organism evidence="10 11">
    <name type="scientific">Carex littledalei</name>
    <dbReference type="NCBI Taxonomy" id="544730"/>
    <lineage>
        <taxon>Eukaryota</taxon>
        <taxon>Viridiplantae</taxon>
        <taxon>Streptophyta</taxon>
        <taxon>Embryophyta</taxon>
        <taxon>Tracheophyta</taxon>
        <taxon>Spermatophyta</taxon>
        <taxon>Magnoliopsida</taxon>
        <taxon>Liliopsida</taxon>
        <taxon>Poales</taxon>
        <taxon>Cyperaceae</taxon>
        <taxon>Cyperoideae</taxon>
        <taxon>Cariceae</taxon>
        <taxon>Carex</taxon>
        <taxon>Carex subgen. Euthyceras</taxon>
    </lineage>
</organism>
<keyword evidence="10" id="KW-0238">DNA-binding</keyword>
<name>A0A833RTG0_9POAL</name>
<dbReference type="GO" id="GO:0043565">
    <property type="term" value="F:sequence-specific DNA binding"/>
    <property type="evidence" value="ECO:0007669"/>
    <property type="project" value="InterPro"/>
</dbReference>
<dbReference type="OrthoDB" id="2162994at2759"/>
<feature type="transmembrane region" description="Helical" evidence="8">
    <location>
        <begin position="84"/>
        <end position="102"/>
    </location>
</feature>
<comment type="similarity">
    <text evidence="6">Belongs to the type IV zinc-finger family. Class B subfamily.</text>
</comment>
<evidence type="ECO:0000256" key="1">
    <source>
        <dbReference type="ARBA" id="ARBA00022723"/>
    </source>
</evidence>
<dbReference type="SMART" id="SM00401">
    <property type="entry name" value="ZnF_GATA"/>
    <property type="match status" value="1"/>
</dbReference>
<evidence type="ECO:0000256" key="3">
    <source>
        <dbReference type="ARBA" id="ARBA00022833"/>
    </source>
</evidence>
<keyword evidence="8" id="KW-0472">Membrane</keyword>
<keyword evidence="5" id="KW-0804">Transcription</keyword>
<evidence type="ECO:0000256" key="8">
    <source>
        <dbReference type="SAM" id="Phobius"/>
    </source>
</evidence>
<evidence type="ECO:0000256" key="6">
    <source>
        <dbReference type="ARBA" id="ARBA00024019"/>
    </source>
</evidence>
<comment type="caution">
    <text evidence="10">The sequence shown here is derived from an EMBL/GenBank/DDBJ whole genome shotgun (WGS) entry which is preliminary data.</text>
</comment>
<keyword evidence="3" id="KW-0862">Zinc</keyword>
<evidence type="ECO:0000256" key="4">
    <source>
        <dbReference type="ARBA" id="ARBA00023015"/>
    </source>
</evidence>
<evidence type="ECO:0000313" key="10">
    <source>
        <dbReference type="EMBL" id="KAF3340478.1"/>
    </source>
</evidence>
<proteinExistence type="inferred from homology"/>
<evidence type="ECO:0000259" key="9">
    <source>
        <dbReference type="SMART" id="SM00401"/>
    </source>
</evidence>
<feature type="domain" description="GATA-type" evidence="9">
    <location>
        <begin position="53"/>
        <end position="120"/>
    </location>
</feature>
<keyword evidence="1" id="KW-0479">Metal-binding</keyword>
<dbReference type="PANTHER" id="PTHR47172">
    <property type="entry name" value="OS01G0976800 PROTEIN"/>
    <property type="match status" value="1"/>
</dbReference>
<dbReference type="InterPro" id="IPR000679">
    <property type="entry name" value="Znf_GATA"/>
</dbReference>
<sequence length="140" mass="15701">MAFNLFSASSSSTKKRICEEQQLGDYDENGFNLKLTLEPPCSLDLKLSLLPAPPQTKKCHVCQGTETPIWRTGPKGMRVGVGPYGSLSLFIILITLCNACGLKYRKLDHRRKACLAEGIPMWYSKAIDREFADFVGENWK</sequence>
<comment type="function">
    <text evidence="7">Transcriptional regulator that specifically binds 5'-GATA-3' or 5'-GAT-3' motifs within gene promoters.</text>
</comment>
<dbReference type="Gene3D" id="3.30.50.10">
    <property type="entry name" value="Erythroid Transcription Factor GATA-1, subunit A"/>
    <property type="match status" value="1"/>
</dbReference>
<gene>
    <name evidence="10" type="ORF">FCM35_KLT16249</name>
</gene>